<feature type="transmembrane region" description="Helical" evidence="1">
    <location>
        <begin position="69"/>
        <end position="86"/>
    </location>
</feature>
<dbReference type="PANTHER" id="PTHR40044">
    <property type="entry name" value="INTEGRAL MEMBRANE PROTEIN-RELATED"/>
    <property type="match status" value="1"/>
</dbReference>
<proteinExistence type="predicted"/>
<dbReference type="Pfam" id="PF06177">
    <property type="entry name" value="QueT"/>
    <property type="match status" value="1"/>
</dbReference>
<sequence length="152" mass="16894">MKTKDLVSAGLVAGIYVVLTVLFQPLSFGPVQFRISEAFTVLPFLNPAFIPGLYVGVMVANIIGGLGAWDIWFGSFLTLIAAFLTWKMPKKYLAPLPPIFVNAFGVSLYVSKLYEVPYWPTVIWIGVGQAVVTYAIGIPILYMFQKYYNNNN</sequence>
<accession>A0A1G6MAU1</accession>
<evidence type="ECO:0000313" key="2">
    <source>
        <dbReference type="EMBL" id="SDC52404.1"/>
    </source>
</evidence>
<dbReference type="PANTHER" id="PTHR40044:SF1">
    <property type="entry name" value="INTEGRAL MEMBRANE PROTEIN"/>
    <property type="match status" value="1"/>
</dbReference>
<gene>
    <name evidence="2" type="ORF">SAMN04488588_1286</name>
</gene>
<dbReference type="EMBL" id="FMYV01000004">
    <property type="protein sequence ID" value="SDC52404.1"/>
    <property type="molecule type" value="Genomic_DNA"/>
</dbReference>
<keyword evidence="3" id="KW-1185">Reference proteome</keyword>
<dbReference type="STRING" id="28234.SAMN04488588_1286"/>
<feature type="transmembrane region" description="Helical" evidence="1">
    <location>
        <begin position="38"/>
        <end position="63"/>
    </location>
</feature>
<feature type="transmembrane region" description="Helical" evidence="1">
    <location>
        <begin position="122"/>
        <end position="144"/>
    </location>
</feature>
<keyword evidence="1" id="KW-1133">Transmembrane helix</keyword>
<dbReference type="AlphaFoldDB" id="A0A1G6MAU1"/>
<keyword evidence="1" id="KW-0812">Transmembrane</keyword>
<reference evidence="2 3" key="1">
    <citation type="submission" date="2016-10" db="EMBL/GenBank/DDBJ databases">
        <authorList>
            <person name="de Groot N.N."/>
        </authorList>
    </citation>
    <scope>NUCLEOTIDE SEQUENCE [LARGE SCALE GENOMIC DNA]</scope>
    <source>
        <strain evidence="2 3">WG14</strain>
    </source>
</reference>
<organism evidence="2 3">
    <name type="scientific">Geotoga petraea</name>
    <dbReference type="NCBI Taxonomy" id="28234"/>
    <lineage>
        <taxon>Bacteria</taxon>
        <taxon>Thermotogati</taxon>
        <taxon>Thermotogota</taxon>
        <taxon>Thermotogae</taxon>
        <taxon>Petrotogales</taxon>
        <taxon>Petrotogaceae</taxon>
        <taxon>Geotoga</taxon>
    </lineage>
</organism>
<keyword evidence="1" id="KW-0472">Membrane</keyword>
<dbReference type="Proteomes" id="UP000199322">
    <property type="component" value="Unassembled WGS sequence"/>
</dbReference>
<dbReference type="RefSeq" id="WP_091403760.1">
    <property type="nucleotide sequence ID" value="NZ_FMYV01000004.1"/>
</dbReference>
<dbReference type="InterPro" id="IPR010387">
    <property type="entry name" value="QueT"/>
</dbReference>
<name>A0A1G6MAU1_9BACT</name>
<feature type="transmembrane region" description="Helical" evidence="1">
    <location>
        <begin position="6"/>
        <end position="26"/>
    </location>
</feature>
<dbReference type="PIRSF" id="PIRSF031501">
    <property type="entry name" value="QueT"/>
    <property type="match status" value="1"/>
</dbReference>
<protein>
    <submittedName>
        <fullName evidence="2">Uncharacterized membrane protein</fullName>
    </submittedName>
</protein>
<evidence type="ECO:0000256" key="1">
    <source>
        <dbReference type="SAM" id="Phobius"/>
    </source>
</evidence>
<evidence type="ECO:0000313" key="3">
    <source>
        <dbReference type="Proteomes" id="UP000199322"/>
    </source>
</evidence>